<evidence type="ECO:0000313" key="2">
    <source>
        <dbReference type="EMBL" id="CAK7264673.1"/>
    </source>
</evidence>
<dbReference type="InterPro" id="IPR029033">
    <property type="entry name" value="His_PPase_superfam"/>
</dbReference>
<evidence type="ECO:0000313" key="3">
    <source>
        <dbReference type="Proteomes" id="UP001642502"/>
    </source>
</evidence>
<evidence type="ECO:0008006" key="4">
    <source>
        <dbReference type="Google" id="ProtNLM"/>
    </source>
</evidence>
<feature type="compositionally biased region" description="Acidic residues" evidence="1">
    <location>
        <begin position="117"/>
        <end position="131"/>
    </location>
</feature>
<dbReference type="Proteomes" id="UP001642502">
    <property type="component" value="Unassembled WGS sequence"/>
</dbReference>
<dbReference type="Gene3D" id="3.40.50.1240">
    <property type="entry name" value="Phosphoglycerate mutase-like"/>
    <property type="match status" value="1"/>
</dbReference>
<sequence length="451" mass="48697">MHQTTGADHYIPPVPHSAISSRSPAPANYVAHARDACVDLDYQWDSMRPPYDWGDGGELGEEWTSMHRRFRKGIQKLVDWYSVHEAPAELVAQKIHFDARHLTAESNGDTLDKGECAIDDDDESDADEDSVDESVVILVSHGAGCNALIGAITQQPVLVDVGLASLSVAARRPGKETFECHPDGEDSHASKWTGAVHSGHPGGIVPLNKYYEMKLFADSEHLRSVPTTPVTSRSSMATVFGATRSRHSNSLSGTPGSSSLYNTGIVGHRSSSGTFPRTAQATNTAANERPTTSSHRQVLTGNPSFSPPTLFTSRTGHFRSASIGLWSPISPKDFEKDKVTLNEGYQDDDNDSDMEILLSFDSKKSSTLQEDPKKIPCSINERDLADRNNPSPLYPIHSTDSSRDDVNDKEENTLNRGFAALTSALPRLDTGVSTTGVIGSLFPGPAPASAS</sequence>
<protein>
    <recommendedName>
        <fullName evidence="4">Phosphoglycerate mutase family protein</fullName>
    </recommendedName>
</protein>
<feature type="region of interest" description="Disordered" evidence="1">
    <location>
        <begin position="106"/>
        <end position="131"/>
    </location>
</feature>
<organism evidence="2 3">
    <name type="scientific">Sporothrix epigloea</name>
    <dbReference type="NCBI Taxonomy" id="1892477"/>
    <lineage>
        <taxon>Eukaryota</taxon>
        <taxon>Fungi</taxon>
        <taxon>Dikarya</taxon>
        <taxon>Ascomycota</taxon>
        <taxon>Pezizomycotina</taxon>
        <taxon>Sordariomycetes</taxon>
        <taxon>Sordariomycetidae</taxon>
        <taxon>Ophiostomatales</taxon>
        <taxon>Ophiostomataceae</taxon>
        <taxon>Sporothrix</taxon>
    </lineage>
</organism>
<reference evidence="2 3" key="1">
    <citation type="submission" date="2024-01" db="EMBL/GenBank/DDBJ databases">
        <authorList>
            <person name="Allen C."/>
            <person name="Tagirdzhanova G."/>
        </authorList>
    </citation>
    <scope>NUCLEOTIDE SEQUENCE [LARGE SCALE GENOMIC DNA]</scope>
    <source>
        <strain evidence="2 3">CBS 119000</strain>
    </source>
</reference>
<gene>
    <name evidence="2" type="ORF">SEPCBS119000_001112</name>
</gene>
<name>A0ABP0DAG0_9PEZI</name>
<proteinExistence type="predicted"/>
<accession>A0ABP0DAG0</accession>
<feature type="compositionally biased region" description="Basic and acidic residues" evidence="1">
    <location>
        <begin position="400"/>
        <end position="409"/>
    </location>
</feature>
<feature type="region of interest" description="Disordered" evidence="1">
    <location>
        <begin position="379"/>
        <end position="409"/>
    </location>
</feature>
<feature type="region of interest" description="Disordered" evidence="1">
    <location>
        <begin position="270"/>
        <end position="308"/>
    </location>
</feature>
<evidence type="ECO:0000256" key="1">
    <source>
        <dbReference type="SAM" id="MobiDB-lite"/>
    </source>
</evidence>
<keyword evidence="3" id="KW-1185">Reference proteome</keyword>
<dbReference type="EMBL" id="CAWUON010000008">
    <property type="protein sequence ID" value="CAK7264673.1"/>
    <property type="molecule type" value="Genomic_DNA"/>
</dbReference>
<comment type="caution">
    <text evidence="2">The sequence shown here is derived from an EMBL/GenBank/DDBJ whole genome shotgun (WGS) entry which is preliminary data.</text>
</comment>